<evidence type="ECO:0000259" key="1">
    <source>
        <dbReference type="PROSITE" id="PS51186"/>
    </source>
</evidence>
<sequence length="139" mass="15885">MNFKIRFANINDLESCVELDLHKNIDTIKNKISMNEVIVAEVNNEVIGCLKIEYIWTHLPFISYIVIRKEFRSSGVGKSMLTFLEQYLKENGQSTLLSSTMTDAVNPQKWHLKMGFIECGMLCGINDDGVGEIFFKKSL</sequence>
<comment type="caution">
    <text evidence="2">The sequence shown here is derived from an EMBL/GenBank/DDBJ whole genome shotgun (WGS) entry which is preliminary data.</text>
</comment>
<dbReference type="CDD" id="cd04301">
    <property type="entry name" value="NAT_SF"/>
    <property type="match status" value="1"/>
</dbReference>
<dbReference type="RefSeq" id="WP_148321702.1">
    <property type="nucleotide sequence ID" value="NZ_JACJLL010000128.1"/>
</dbReference>
<dbReference type="Gene3D" id="3.40.630.30">
    <property type="match status" value="1"/>
</dbReference>
<name>A0ABS2FJM0_9CLOT</name>
<proteinExistence type="predicted"/>
<feature type="domain" description="N-acetyltransferase" evidence="1">
    <location>
        <begin position="3"/>
        <end position="139"/>
    </location>
</feature>
<dbReference type="PROSITE" id="PS51186">
    <property type="entry name" value="GNAT"/>
    <property type="match status" value="1"/>
</dbReference>
<dbReference type="InterPro" id="IPR016181">
    <property type="entry name" value="Acyl_CoA_acyltransferase"/>
</dbReference>
<protein>
    <submittedName>
        <fullName evidence="2">GNAT family N-acetyltransferase</fullName>
    </submittedName>
</protein>
<gene>
    <name evidence="2" type="ORF">H6A19_14685</name>
</gene>
<dbReference type="SUPFAM" id="SSF55729">
    <property type="entry name" value="Acyl-CoA N-acyltransferases (Nat)"/>
    <property type="match status" value="1"/>
</dbReference>
<dbReference type="EMBL" id="JACJLL010000128">
    <property type="protein sequence ID" value="MBM6820559.1"/>
    <property type="molecule type" value="Genomic_DNA"/>
</dbReference>
<dbReference type="Pfam" id="PF00583">
    <property type="entry name" value="Acetyltransf_1"/>
    <property type="match status" value="1"/>
</dbReference>
<evidence type="ECO:0000313" key="3">
    <source>
        <dbReference type="Proteomes" id="UP000767334"/>
    </source>
</evidence>
<evidence type="ECO:0000313" key="2">
    <source>
        <dbReference type="EMBL" id="MBM6820559.1"/>
    </source>
</evidence>
<accession>A0ABS2FJM0</accession>
<dbReference type="InterPro" id="IPR000182">
    <property type="entry name" value="GNAT_dom"/>
</dbReference>
<organism evidence="2 3">
    <name type="scientific">Clostridium saudiense</name>
    <dbReference type="NCBI Taxonomy" id="1414720"/>
    <lineage>
        <taxon>Bacteria</taxon>
        <taxon>Bacillati</taxon>
        <taxon>Bacillota</taxon>
        <taxon>Clostridia</taxon>
        <taxon>Eubacteriales</taxon>
        <taxon>Clostridiaceae</taxon>
        <taxon>Clostridium</taxon>
    </lineage>
</organism>
<reference evidence="2 3" key="1">
    <citation type="journal article" date="2021" name="Sci. Rep.">
        <title>The distribution of antibiotic resistance genes in chicken gut microbiota commensals.</title>
        <authorList>
            <person name="Juricova H."/>
            <person name="Matiasovicova J."/>
            <person name="Kubasova T."/>
            <person name="Cejkova D."/>
            <person name="Rychlik I."/>
        </authorList>
    </citation>
    <scope>NUCLEOTIDE SEQUENCE [LARGE SCALE GENOMIC DNA]</scope>
    <source>
        <strain evidence="2 3">An435</strain>
    </source>
</reference>
<keyword evidence="3" id="KW-1185">Reference proteome</keyword>
<dbReference type="Proteomes" id="UP000767334">
    <property type="component" value="Unassembled WGS sequence"/>
</dbReference>